<dbReference type="Proteomes" id="UP000239648">
    <property type="component" value="Unassembled WGS sequence"/>
</dbReference>
<organism evidence="5 6">
    <name type="scientific">Marinobacter persicus</name>
    <dbReference type="NCBI Taxonomy" id="930118"/>
    <lineage>
        <taxon>Bacteria</taxon>
        <taxon>Pseudomonadati</taxon>
        <taxon>Pseudomonadota</taxon>
        <taxon>Gammaproteobacteria</taxon>
        <taxon>Pseudomonadales</taxon>
        <taxon>Marinobacteraceae</taxon>
        <taxon>Marinobacter</taxon>
    </lineage>
</organism>
<accession>A0A2S6G313</accession>
<feature type="transmembrane region" description="Helical" evidence="2">
    <location>
        <begin position="146"/>
        <end position="166"/>
    </location>
</feature>
<dbReference type="RefSeq" id="WP_104417209.1">
    <property type="nucleotide sequence ID" value="NZ_PTIT01000030.1"/>
</dbReference>
<evidence type="ECO:0000313" key="5">
    <source>
        <dbReference type="EMBL" id="PPK52856.1"/>
    </source>
</evidence>
<dbReference type="OrthoDB" id="6374510at2"/>
<evidence type="ECO:0000256" key="1">
    <source>
        <dbReference type="SAM" id="MobiDB-lite"/>
    </source>
</evidence>
<name>A0A2S6G313_9GAMM</name>
<feature type="chain" id="PRO_5015391819" evidence="3">
    <location>
        <begin position="24"/>
        <end position="294"/>
    </location>
</feature>
<proteinExistence type="predicted"/>
<feature type="region of interest" description="Disordered" evidence="1">
    <location>
        <begin position="256"/>
        <end position="278"/>
    </location>
</feature>
<keyword evidence="3" id="KW-0732">Signal</keyword>
<keyword evidence="2" id="KW-0472">Membrane</keyword>
<evidence type="ECO:0000256" key="2">
    <source>
        <dbReference type="SAM" id="Phobius"/>
    </source>
</evidence>
<evidence type="ECO:0000313" key="4">
    <source>
        <dbReference type="EMBL" id="PPK50231.1"/>
    </source>
</evidence>
<keyword evidence="2" id="KW-1133">Transmembrane helix</keyword>
<feature type="transmembrane region" description="Helical" evidence="2">
    <location>
        <begin position="89"/>
        <end position="108"/>
    </location>
</feature>
<evidence type="ECO:0000313" key="6">
    <source>
        <dbReference type="Proteomes" id="UP000239446"/>
    </source>
</evidence>
<protein>
    <submittedName>
        <fullName evidence="5">Uncharacterized protein</fullName>
    </submittedName>
</protein>
<feature type="signal peptide" evidence="3">
    <location>
        <begin position="1"/>
        <end position="23"/>
    </location>
</feature>
<dbReference type="AlphaFoldDB" id="A0A2S6G313"/>
<sequence length="294" mass="32598">MKNTSKNVDGTAGLVGAAAIALAASQGAPNTNEYLSKTIPESLARNNAWDSIAGFWAYLLVGWPIVVGLPAGLMYLIDNDLMPEFLADISWMYIPLLVFLVPFAYALAGLPMARDHMFAKVRARVYEPGGRAWAKAASHPGGMGGFIETVFFAALYIPAFLPVFIIQDTIELLHTTLTLGKHTYRTSKGHYFDRQRKRYQEIARTKGIEEAERFLLATSKSMHLSRDADNITMAQWRNGLRSACIGPLERKYGPLLEKNGTHNGNNKGITGATPKEKHTVRHEFDHIKVKPIKL</sequence>
<feature type="transmembrane region" description="Helical" evidence="2">
    <location>
        <begin position="51"/>
        <end position="77"/>
    </location>
</feature>
<keyword evidence="7" id="KW-1185">Reference proteome</keyword>
<keyword evidence="2" id="KW-0812">Transmembrane</keyword>
<comment type="caution">
    <text evidence="5">The sequence shown here is derived from an EMBL/GenBank/DDBJ whole genome shotgun (WGS) entry which is preliminary data.</text>
</comment>
<evidence type="ECO:0000256" key="3">
    <source>
        <dbReference type="SAM" id="SignalP"/>
    </source>
</evidence>
<dbReference type="EMBL" id="PTIU01000031">
    <property type="protein sequence ID" value="PPK52856.1"/>
    <property type="molecule type" value="Genomic_DNA"/>
</dbReference>
<dbReference type="EMBL" id="PTIT01000030">
    <property type="protein sequence ID" value="PPK50231.1"/>
    <property type="molecule type" value="Genomic_DNA"/>
</dbReference>
<gene>
    <name evidence="5" type="ORF">B0H24_10312</name>
    <name evidence="4" type="ORF">BY455_1302</name>
</gene>
<evidence type="ECO:0000313" key="7">
    <source>
        <dbReference type="Proteomes" id="UP000239648"/>
    </source>
</evidence>
<dbReference type="Proteomes" id="UP000239446">
    <property type="component" value="Unassembled WGS sequence"/>
</dbReference>
<reference evidence="4 7" key="1">
    <citation type="submission" date="2018-02" db="EMBL/GenBank/DDBJ databases">
        <title>Deep subsurface shale carbon reservoir microbial communities from Ohio and West Virginia, USA.</title>
        <authorList>
            <person name="Wrighton K."/>
        </authorList>
    </citation>
    <scope>NUCLEOTIDE SEQUENCE [LARGE SCALE GENOMIC DNA]</scope>
    <source>
        <strain evidence="4 7">UTICA-S1B6</strain>
    </source>
</reference>
<reference evidence="5 6" key="2">
    <citation type="submission" date="2018-02" db="EMBL/GenBank/DDBJ databases">
        <title>Subsurface microbial communities from deep shales in Ohio and West Virginia, USA.</title>
        <authorList>
            <person name="Wrighton K."/>
        </authorList>
    </citation>
    <scope>NUCLEOTIDE SEQUENCE [LARGE SCALE GENOMIC DNA]</scope>
    <source>
        <strain evidence="5 6">UTICA-S1B9</strain>
    </source>
</reference>